<dbReference type="WBParaSite" id="BXY_1503900.1">
    <property type="protein sequence ID" value="BXY_1503900.1"/>
    <property type="gene ID" value="BXY_1503900"/>
</dbReference>
<sequence>MAETFTNDLDNME</sequence>
<reference evidence="2" key="1">
    <citation type="submission" date="2016-11" db="UniProtKB">
        <authorList>
            <consortium name="WormBaseParasite"/>
        </authorList>
    </citation>
    <scope>IDENTIFICATION</scope>
</reference>
<protein>
    <submittedName>
        <fullName evidence="2">Uncharacterized protein</fullName>
    </submittedName>
</protein>
<accession>A0A1I7SPP6</accession>
<name>A0A1I7SPP6_BURXY</name>
<evidence type="ECO:0000313" key="1">
    <source>
        <dbReference type="Proteomes" id="UP000095284"/>
    </source>
</evidence>
<proteinExistence type="predicted"/>
<dbReference type="Proteomes" id="UP000095284">
    <property type="component" value="Unplaced"/>
</dbReference>
<organism evidence="1 2">
    <name type="scientific">Bursaphelenchus xylophilus</name>
    <name type="common">Pinewood nematode worm</name>
    <name type="synonym">Aphelenchoides xylophilus</name>
    <dbReference type="NCBI Taxonomy" id="6326"/>
    <lineage>
        <taxon>Eukaryota</taxon>
        <taxon>Metazoa</taxon>
        <taxon>Ecdysozoa</taxon>
        <taxon>Nematoda</taxon>
        <taxon>Chromadorea</taxon>
        <taxon>Rhabditida</taxon>
        <taxon>Tylenchina</taxon>
        <taxon>Tylenchomorpha</taxon>
        <taxon>Aphelenchoidea</taxon>
        <taxon>Aphelenchoididae</taxon>
        <taxon>Bursaphelenchus</taxon>
    </lineage>
</organism>
<evidence type="ECO:0000313" key="2">
    <source>
        <dbReference type="WBParaSite" id="BXY_1503900.1"/>
    </source>
</evidence>